<feature type="transmembrane region" description="Helical" evidence="1">
    <location>
        <begin position="7"/>
        <end position="27"/>
    </location>
</feature>
<protein>
    <submittedName>
        <fullName evidence="2">DUF308 domain-containing protein</fullName>
    </submittedName>
</protein>
<keyword evidence="1" id="KW-1133">Transmembrane helix</keyword>
<keyword evidence="1" id="KW-0472">Membrane</keyword>
<dbReference type="InterPro" id="IPR052712">
    <property type="entry name" value="Acid_resist_chaperone_HdeD"/>
</dbReference>
<keyword evidence="1" id="KW-0812">Transmembrane</keyword>
<dbReference type="Pfam" id="PF03729">
    <property type="entry name" value="DUF308"/>
    <property type="match status" value="2"/>
</dbReference>
<feature type="transmembrane region" description="Helical" evidence="1">
    <location>
        <begin position="92"/>
        <end position="111"/>
    </location>
</feature>
<evidence type="ECO:0000256" key="1">
    <source>
        <dbReference type="SAM" id="Phobius"/>
    </source>
</evidence>
<organism evidence="2 3">
    <name type="scientific">Candidatus Acetatifactor stercoripullorum</name>
    <dbReference type="NCBI Taxonomy" id="2838414"/>
    <lineage>
        <taxon>Bacteria</taxon>
        <taxon>Bacillati</taxon>
        <taxon>Bacillota</taxon>
        <taxon>Clostridia</taxon>
        <taxon>Lachnospirales</taxon>
        <taxon>Lachnospiraceae</taxon>
        <taxon>Acetatifactor</taxon>
    </lineage>
</organism>
<reference evidence="2" key="2">
    <citation type="submission" date="2021-04" db="EMBL/GenBank/DDBJ databases">
        <authorList>
            <person name="Gilroy R."/>
        </authorList>
    </citation>
    <scope>NUCLEOTIDE SEQUENCE</scope>
    <source>
        <strain evidence="2">CHK195-6426</strain>
    </source>
</reference>
<feature type="transmembrane region" description="Helical" evidence="1">
    <location>
        <begin position="150"/>
        <end position="173"/>
    </location>
</feature>
<gene>
    <name evidence="2" type="ORF">H9742_07305</name>
</gene>
<feature type="transmembrane region" description="Helical" evidence="1">
    <location>
        <begin position="33"/>
        <end position="55"/>
    </location>
</feature>
<dbReference type="InterPro" id="IPR005325">
    <property type="entry name" value="DUF308_memb"/>
</dbReference>
<accession>A0A9D1R5F9</accession>
<feature type="transmembrane region" description="Helical" evidence="1">
    <location>
        <begin position="123"/>
        <end position="144"/>
    </location>
</feature>
<dbReference type="RefSeq" id="WP_318703351.1">
    <property type="nucleotide sequence ID" value="NZ_CALWMU010000043.1"/>
</dbReference>
<dbReference type="PANTHER" id="PTHR34989:SF1">
    <property type="entry name" value="PROTEIN HDED"/>
    <property type="match status" value="1"/>
</dbReference>
<dbReference type="PANTHER" id="PTHR34989">
    <property type="entry name" value="PROTEIN HDED"/>
    <property type="match status" value="1"/>
</dbReference>
<reference evidence="2" key="1">
    <citation type="journal article" date="2021" name="PeerJ">
        <title>Extensive microbial diversity within the chicken gut microbiome revealed by metagenomics and culture.</title>
        <authorList>
            <person name="Gilroy R."/>
            <person name="Ravi A."/>
            <person name="Getino M."/>
            <person name="Pursley I."/>
            <person name="Horton D.L."/>
            <person name="Alikhan N.F."/>
            <person name="Baker D."/>
            <person name="Gharbi K."/>
            <person name="Hall N."/>
            <person name="Watson M."/>
            <person name="Adriaenssens E.M."/>
            <person name="Foster-Nyarko E."/>
            <person name="Jarju S."/>
            <person name="Secka A."/>
            <person name="Antonio M."/>
            <person name="Oren A."/>
            <person name="Chaudhuri R.R."/>
            <person name="La Ragione R."/>
            <person name="Hildebrand F."/>
            <person name="Pallen M.J."/>
        </authorList>
    </citation>
    <scope>NUCLEOTIDE SEQUENCE</scope>
    <source>
        <strain evidence="2">CHK195-6426</strain>
    </source>
</reference>
<proteinExistence type="predicted"/>
<name>A0A9D1R5F9_9FIRM</name>
<dbReference type="AlphaFoldDB" id="A0A9D1R5F9"/>
<dbReference type="EMBL" id="DXGH01000038">
    <property type="protein sequence ID" value="HIW81325.1"/>
    <property type="molecule type" value="Genomic_DNA"/>
</dbReference>
<evidence type="ECO:0000313" key="3">
    <source>
        <dbReference type="Proteomes" id="UP000824265"/>
    </source>
</evidence>
<feature type="transmembrane region" description="Helical" evidence="1">
    <location>
        <begin position="67"/>
        <end position="86"/>
    </location>
</feature>
<comment type="caution">
    <text evidence="2">The sequence shown here is derived from an EMBL/GenBank/DDBJ whole genome shotgun (WGS) entry which is preliminary data.</text>
</comment>
<dbReference type="Proteomes" id="UP000824265">
    <property type="component" value="Unassembled WGS sequence"/>
</dbReference>
<evidence type="ECO:0000313" key="2">
    <source>
        <dbReference type="EMBL" id="HIW81325.1"/>
    </source>
</evidence>
<dbReference type="GO" id="GO:0005886">
    <property type="term" value="C:plasma membrane"/>
    <property type="evidence" value="ECO:0007669"/>
    <property type="project" value="TreeGrafter"/>
</dbReference>
<sequence length="180" mass="19677">MRRRSGFGWLELIIGVLLILLGIFTFIRPGQALTGLVVIYGVIAVIMGIADIVLYVQAERYTGFGPIVSLISGILSVMSGILLLVYPNAGKWVLSLLFPIWFIAHCISRLCHLSAIRIMAGNGIYYFTLVINIIGLVLGIMMVLSPVVSLLSISYIVGLYLILLGIDSVVMAFSRMGSRR</sequence>